<dbReference type="AlphaFoldDB" id="A0A6P2BQN3"/>
<accession>A0A6P2BQN3</accession>
<organism evidence="2 3">
    <name type="scientific">Trebonia kvetii</name>
    <dbReference type="NCBI Taxonomy" id="2480626"/>
    <lineage>
        <taxon>Bacteria</taxon>
        <taxon>Bacillati</taxon>
        <taxon>Actinomycetota</taxon>
        <taxon>Actinomycetes</taxon>
        <taxon>Streptosporangiales</taxon>
        <taxon>Treboniaceae</taxon>
        <taxon>Trebonia</taxon>
    </lineage>
</organism>
<evidence type="ECO:0000313" key="2">
    <source>
        <dbReference type="EMBL" id="TVZ00475.1"/>
    </source>
</evidence>
<name>A0A6P2BQN3_9ACTN</name>
<dbReference type="Proteomes" id="UP000460272">
    <property type="component" value="Unassembled WGS sequence"/>
</dbReference>
<proteinExistence type="predicted"/>
<keyword evidence="3" id="KW-1185">Reference proteome</keyword>
<dbReference type="RefSeq" id="WP_145861327.1">
    <property type="nucleotide sequence ID" value="NZ_RPFW01000009.1"/>
</dbReference>
<evidence type="ECO:0008006" key="4">
    <source>
        <dbReference type="Google" id="ProtNLM"/>
    </source>
</evidence>
<dbReference type="EMBL" id="RPFW01000009">
    <property type="protein sequence ID" value="TVZ00475.1"/>
    <property type="molecule type" value="Genomic_DNA"/>
</dbReference>
<reference evidence="2 3" key="1">
    <citation type="submission" date="2018-11" db="EMBL/GenBank/DDBJ databases">
        <title>Trebonia kvetii gen.nov., sp.nov., a novel acidophilic actinobacterium, and proposal of the new actinobacterial family Treboniaceae fam. nov.</title>
        <authorList>
            <person name="Rapoport D."/>
            <person name="Sagova-Mareckova M."/>
            <person name="Sedlacek I."/>
            <person name="Provaznik J."/>
            <person name="Kralova S."/>
            <person name="Pavlinic D."/>
            <person name="Benes V."/>
            <person name="Kopecky J."/>
        </authorList>
    </citation>
    <scope>NUCLEOTIDE SEQUENCE [LARGE SCALE GENOMIC DNA]</scope>
    <source>
        <strain evidence="2 3">15Tr583</strain>
    </source>
</reference>
<protein>
    <recommendedName>
        <fullName evidence="4">DUF1844 domain-containing protein</fullName>
    </recommendedName>
</protein>
<gene>
    <name evidence="2" type="ORF">EAS64_38315</name>
</gene>
<sequence>MRLERAGQAGFVLGVTAVELSSLIAAVRVAADVLDADERTPPEAVARLRVLLGDYERATARLDRPGDQSGGSPGPAPA</sequence>
<feature type="compositionally biased region" description="Gly residues" evidence="1">
    <location>
        <begin position="68"/>
        <end position="78"/>
    </location>
</feature>
<evidence type="ECO:0000313" key="3">
    <source>
        <dbReference type="Proteomes" id="UP000460272"/>
    </source>
</evidence>
<feature type="region of interest" description="Disordered" evidence="1">
    <location>
        <begin position="59"/>
        <end position="78"/>
    </location>
</feature>
<comment type="caution">
    <text evidence="2">The sequence shown here is derived from an EMBL/GenBank/DDBJ whole genome shotgun (WGS) entry which is preliminary data.</text>
</comment>
<evidence type="ECO:0000256" key="1">
    <source>
        <dbReference type="SAM" id="MobiDB-lite"/>
    </source>
</evidence>